<accession>A0A3B0VXG3</accession>
<reference evidence="1" key="1">
    <citation type="submission" date="2018-06" db="EMBL/GenBank/DDBJ databases">
        <authorList>
            <person name="Zhirakovskaya E."/>
        </authorList>
    </citation>
    <scope>NUCLEOTIDE SEQUENCE</scope>
</reference>
<dbReference type="PANTHER" id="PTHR35757:SF1">
    <property type="entry name" value="THERMOSOME SUBUNIT GAMMA"/>
    <property type="match status" value="1"/>
</dbReference>
<name>A0A3B0VXG3_9ZZZZ</name>
<dbReference type="EMBL" id="UOFA01000153">
    <property type="protein sequence ID" value="VAW45030.1"/>
    <property type="molecule type" value="Genomic_DNA"/>
</dbReference>
<dbReference type="AlphaFoldDB" id="A0A3B0VXG3"/>
<gene>
    <name evidence="1" type="ORF">MNBD_GAMMA02-1387</name>
</gene>
<dbReference type="PANTHER" id="PTHR35757">
    <property type="entry name" value="THERMOSOME SUBUNIT GAMMA"/>
    <property type="match status" value="1"/>
</dbReference>
<protein>
    <submittedName>
        <fullName evidence="1">Uncharacterized protein</fullName>
    </submittedName>
</protein>
<proteinExistence type="predicted"/>
<evidence type="ECO:0000313" key="1">
    <source>
        <dbReference type="EMBL" id="VAW45030.1"/>
    </source>
</evidence>
<organism evidence="1">
    <name type="scientific">hydrothermal vent metagenome</name>
    <dbReference type="NCBI Taxonomy" id="652676"/>
    <lineage>
        <taxon>unclassified sequences</taxon>
        <taxon>metagenomes</taxon>
        <taxon>ecological metagenomes</taxon>
    </lineage>
</organism>
<sequence>MLEHLSTYLVYTHTSFKLSFMNPLKLFQIIVLSTSSLVFASEAVALQSAVVEPEFIQYIDEPNNKSLQVSIVRYQPRMGGNQYVDLVGAVHVGDKQYYQDLNELFKSYDAVLYELVAPEGTYIPKGGMQSEEKSLISSIQLGMKDVLGLSFQMEEVDYTPKHFVHADFSPAEFKASMDAKGESIFSMIFKMWRASVSQQLTGQATSSDFDLLVAMFSSDRQNALKTLMAKELANSDGIMQALEGVEGSTIIAERNKKALEVLKKEMQNDDQKSFAIFYGAAHLSDFHQRLVSDFDMVPVSTRWVDAWKLK</sequence>